<evidence type="ECO:0000313" key="9">
    <source>
        <dbReference type="Proteomes" id="UP000582213"/>
    </source>
</evidence>
<keyword evidence="4" id="KW-0862">Zinc</keyword>
<evidence type="ECO:0000313" key="6">
    <source>
        <dbReference type="EMBL" id="MBB5252854.1"/>
    </source>
</evidence>
<dbReference type="EMBL" id="CP045484">
    <property type="protein sequence ID" value="QGR16211.1"/>
    <property type="molecule type" value="Genomic_DNA"/>
</dbReference>
<evidence type="ECO:0000256" key="4">
    <source>
        <dbReference type="ARBA" id="ARBA00022833"/>
    </source>
</evidence>
<organism evidence="7 8">
    <name type="scientific">Sulfurisphaera ohwakuensis</name>
    <dbReference type="NCBI Taxonomy" id="69656"/>
    <lineage>
        <taxon>Archaea</taxon>
        <taxon>Thermoproteota</taxon>
        <taxon>Thermoprotei</taxon>
        <taxon>Sulfolobales</taxon>
        <taxon>Sulfolobaceae</taxon>
        <taxon>Sulfurisphaera</taxon>
    </lineage>
</organism>
<dbReference type="OrthoDB" id="14924at2157"/>
<reference evidence="6 9" key="2">
    <citation type="submission" date="2020-08" db="EMBL/GenBank/DDBJ databases">
        <title>Genomic Encyclopedia of Type Strains, Phase IV (KMG-IV): sequencing the most valuable type-strain genomes for metagenomic binning, comparative biology and taxonomic classification.</title>
        <authorList>
            <person name="Goeker M."/>
        </authorList>
    </citation>
    <scope>NUCLEOTIDE SEQUENCE [LARGE SCALE GENOMIC DNA]</scope>
    <source>
        <strain evidence="6 9">DSM 12421</strain>
    </source>
</reference>
<dbReference type="InterPro" id="IPR004457">
    <property type="entry name" value="Znf_ZPR1"/>
</dbReference>
<evidence type="ECO:0000256" key="2">
    <source>
        <dbReference type="ARBA" id="ARBA00022723"/>
    </source>
</evidence>
<dbReference type="InterPro" id="IPR056180">
    <property type="entry name" value="ZPR1_jr_dom"/>
</dbReference>
<proteinExistence type="inferred from homology"/>
<evidence type="ECO:0000256" key="1">
    <source>
        <dbReference type="ARBA" id="ARBA00008354"/>
    </source>
</evidence>
<protein>
    <submittedName>
        <fullName evidence="7">ZPR1 zinc finger domain-containing protein</fullName>
    </submittedName>
    <submittedName>
        <fullName evidence="6">Zinc finger protein</fullName>
    </submittedName>
</protein>
<dbReference type="NCBIfam" id="TIGR00340">
    <property type="entry name" value="zpr1_rel"/>
    <property type="match status" value="1"/>
</dbReference>
<dbReference type="Gene3D" id="2.60.120.1040">
    <property type="entry name" value="ZPR1, A/B domain"/>
    <property type="match status" value="1"/>
</dbReference>
<keyword evidence="8" id="KW-1185">Reference proteome</keyword>
<gene>
    <name evidence="7" type="ORF">D1869_02625</name>
    <name evidence="6" type="ORF">HNQ62_000587</name>
</gene>
<dbReference type="SMART" id="SM00709">
    <property type="entry name" value="Zpr1"/>
    <property type="match status" value="1"/>
</dbReference>
<dbReference type="Proteomes" id="UP000582213">
    <property type="component" value="Unassembled WGS sequence"/>
</dbReference>
<dbReference type="Pfam" id="PF22794">
    <property type="entry name" value="jr-ZPR1"/>
    <property type="match status" value="1"/>
</dbReference>
<dbReference type="RefSeq" id="WP_156013787.1">
    <property type="nucleotide sequence ID" value="NZ_CP045484.1"/>
</dbReference>
<reference evidence="7 8" key="1">
    <citation type="submission" date="2019-10" db="EMBL/GenBank/DDBJ databases">
        <title>Genome Sequences from Six Type Strain Members of the Archaeal Family Sulfolobaceae: Acidianus ambivalens, Acidianus infernus, Metallosphaera prunae, Stygiolobus azoricus, Sulfolobus metallicus, and Sulfurisphaera ohwakuensis.</title>
        <authorList>
            <person name="Counts J.A."/>
            <person name="Kelly R.M."/>
        </authorList>
    </citation>
    <scope>NUCLEOTIDE SEQUENCE [LARGE SCALE GENOMIC DNA]</scope>
    <source>
        <strain evidence="7 8">TA-1</strain>
    </source>
</reference>
<dbReference type="GeneID" id="42800106"/>
<dbReference type="InterPro" id="IPR040141">
    <property type="entry name" value="ZPR1"/>
</dbReference>
<keyword evidence="2" id="KW-0479">Metal-binding</keyword>
<evidence type="ECO:0000256" key="3">
    <source>
        <dbReference type="ARBA" id="ARBA00022771"/>
    </source>
</evidence>
<evidence type="ECO:0000259" key="5">
    <source>
        <dbReference type="SMART" id="SM00709"/>
    </source>
</evidence>
<comment type="similarity">
    <text evidence="1">Belongs to the ZPR1 family.</text>
</comment>
<keyword evidence="3" id="KW-0863">Zinc-finger</keyword>
<dbReference type="NCBIfam" id="TIGR00310">
    <property type="entry name" value="ZPR1_znf"/>
    <property type="match status" value="1"/>
</dbReference>
<dbReference type="Proteomes" id="UP000427373">
    <property type="component" value="Chromosome"/>
</dbReference>
<feature type="domain" description="Zinc finger ZPR1-type" evidence="5">
    <location>
        <begin position="12"/>
        <end position="156"/>
    </location>
</feature>
<dbReference type="KEGG" id="soh:D1869_02625"/>
<evidence type="ECO:0000313" key="8">
    <source>
        <dbReference type="Proteomes" id="UP000427373"/>
    </source>
</evidence>
<dbReference type="EMBL" id="JACHFY010000002">
    <property type="protein sequence ID" value="MBB5252854.1"/>
    <property type="molecule type" value="Genomic_DNA"/>
</dbReference>
<dbReference type="InterPro" id="IPR004470">
    <property type="entry name" value="ZPR1-like_arc"/>
</dbReference>
<dbReference type="PANTHER" id="PTHR10876">
    <property type="entry name" value="ZINC FINGER PROTEIN ZPR1"/>
    <property type="match status" value="1"/>
</dbReference>
<dbReference type="AlphaFoldDB" id="A0A650CEE4"/>
<evidence type="ECO:0000313" key="7">
    <source>
        <dbReference type="EMBL" id="QGR16211.1"/>
    </source>
</evidence>
<dbReference type="InterPro" id="IPR042451">
    <property type="entry name" value="ZPR1_A/B_dom"/>
</dbReference>
<sequence>MSEPKLLYEGKHICPVCHKETLVIKEYVYEAPKVGKLELSVWECENCGFRVRDVKPFETLTPIKLEYKIETENDLNTIVYRSAFASIIIPELGVEITAGSAYQGIITTVEGILEIIIDQINECNEKTCKDIFEAKEGKKPFTLIIEDPSGLSFIQSEKVVIKKLDNSTQP</sequence>
<name>A0A650CEE4_SULOH</name>
<dbReference type="GO" id="GO:0008270">
    <property type="term" value="F:zinc ion binding"/>
    <property type="evidence" value="ECO:0007669"/>
    <property type="project" value="UniProtKB-KW"/>
</dbReference>
<dbReference type="PANTHER" id="PTHR10876:SF0">
    <property type="entry name" value="ZINC FINGER PROTEIN ZPR1"/>
    <property type="match status" value="1"/>
</dbReference>
<accession>A0A650CEE4</accession>